<gene>
    <name evidence="2" type="ORF">SCABRO_02673</name>
</gene>
<dbReference type="PANTHER" id="PTHR30217">
    <property type="entry name" value="PEPTIDASE U32 FAMILY"/>
    <property type="match status" value="1"/>
</dbReference>
<dbReference type="Proteomes" id="UP000030652">
    <property type="component" value="Unassembled WGS sequence"/>
</dbReference>
<name>A0A0B0EKG8_9BACT</name>
<evidence type="ECO:0000313" key="2">
    <source>
        <dbReference type="EMBL" id="KHE91618.1"/>
    </source>
</evidence>
<dbReference type="eggNOG" id="COG0826">
    <property type="taxonomic scope" value="Bacteria"/>
</dbReference>
<proteinExistence type="predicted"/>
<dbReference type="PATRIC" id="fig|237368.3.peg.2890"/>
<dbReference type="Pfam" id="PF01136">
    <property type="entry name" value="Peptidase_U32"/>
    <property type="match status" value="1"/>
</dbReference>
<protein>
    <submittedName>
        <fullName evidence="2">Peptidase</fullName>
    </submittedName>
</protein>
<feature type="domain" description="Peptidase U32 collagenase" evidence="1">
    <location>
        <begin position="399"/>
        <end position="513"/>
    </location>
</feature>
<accession>A0A0B0EKG8</accession>
<dbReference type="InterPro" id="IPR020988">
    <property type="entry name" value="Pept_U32_collagenase"/>
</dbReference>
<organism evidence="2 3">
    <name type="scientific">Candidatus Scalindua brodae</name>
    <dbReference type="NCBI Taxonomy" id="237368"/>
    <lineage>
        <taxon>Bacteria</taxon>
        <taxon>Pseudomonadati</taxon>
        <taxon>Planctomycetota</taxon>
        <taxon>Candidatus Brocadiia</taxon>
        <taxon>Candidatus Brocadiales</taxon>
        <taxon>Candidatus Scalinduaceae</taxon>
        <taxon>Candidatus Scalindua</taxon>
    </lineage>
</organism>
<dbReference type="InterPro" id="IPR001539">
    <property type="entry name" value="Peptidase_U32"/>
</dbReference>
<comment type="caution">
    <text evidence="2">The sequence shown here is derived from an EMBL/GenBank/DDBJ whole genome shotgun (WGS) entry which is preliminary data.</text>
</comment>
<dbReference type="EMBL" id="JRYO01000189">
    <property type="protein sequence ID" value="KHE91618.1"/>
    <property type="molecule type" value="Genomic_DNA"/>
</dbReference>
<dbReference type="PANTHER" id="PTHR30217:SF10">
    <property type="entry name" value="23S RRNA 5-HYDROXYCYTIDINE C2501 SYNTHASE"/>
    <property type="match status" value="1"/>
</dbReference>
<sequence length="826" mass="92197">MSIPYSQCRKPELLSPAGNMESFFAAVDNGADAVYFGLKDFSARASAQNFSLDDAGKAIAYARRKSIKVYIALNTLVKTSELGRAVDLLIALEEMRPDSIIIQDLGLLYLIQSQFPGFNIHASTQMAIHNLAGVKQLEQLGFKRVVLARELSSAEIKNIAENTSIEIETFIHGALCYSYSGLCFFSSMIGGRSGNRGKCAQPCRKPYHSQSGEGGYLFSMKDLLTLSGIGDLVDAGVDSLKIEGRMKSPEYVAVVTDAYRKAIDGELSDQDEIANRIKTVFSRETTSAYVMGNNNLSVKNDSSIRQLKATDIVNPSYPANMGLYAGEVIRSDENHIVIRAEAGIGVRDLLQVFENVSAKPALLHVKSIKVNGKRVFSVEAGDTAVINSEQKIKRGAKLYIVSSQKTKETSAQKIPKKLTSTKVPVNLEVRVEADSIAVSGKVMQFIFKKDYPLNLEKSINRSTNEEDLKNCFSRLGETPFELAIISAGISEGLFAPLSVLNNIRREYFNGLSAAWQNNRVLKCDEVKRWLKEEFTKYGNLISEEKHLRHRIPEDEVRLSLKIDRLNCLDLALTEKIYKLYIVLTDKTISYLQKNDDIADTLLKERDKIVLSLPVIMRDTGNGFETYNYFKESVSALIKSGFRQFQISNPGAMDLFGDADVILYADYPLYSLNPLSVIKLRELGFQRNTLSPEDGMENLKTLLSDNTDLILYQDTPLFTSEACVWANMKSACPGIDRCGFEKMTLTNEHGDRFVAINEACRTVIINEIPFSINHLIKPFLEAGHRDYRVDLCYKDYTPETISDLLSGIKSEKKVRNSTIGNFQRGLL</sequence>
<evidence type="ECO:0000313" key="3">
    <source>
        <dbReference type="Proteomes" id="UP000030652"/>
    </source>
</evidence>
<dbReference type="Pfam" id="PF12392">
    <property type="entry name" value="DUF3656"/>
    <property type="match status" value="1"/>
</dbReference>
<dbReference type="AlphaFoldDB" id="A0A0B0EKG8"/>
<reference evidence="2 3" key="1">
    <citation type="submission" date="2014-10" db="EMBL/GenBank/DDBJ databases">
        <title>Draft genome of anammox bacterium scalindua brodae, obtained using differential coverage binning of sequence data from two enrichment reactors.</title>
        <authorList>
            <person name="Speth D.R."/>
            <person name="Russ L."/>
            <person name="Kartal B."/>
            <person name="Op den Camp H.J."/>
            <person name="Dutilh B.E."/>
            <person name="Jetten M.S."/>
        </authorList>
    </citation>
    <scope>NUCLEOTIDE SEQUENCE [LARGE SCALE GENOMIC DNA]</scope>
    <source>
        <strain evidence="2">RU1</strain>
    </source>
</reference>
<evidence type="ECO:0000259" key="1">
    <source>
        <dbReference type="Pfam" id="PF12392"/>
    </source>
</evidence>
<dbReference type="InterPro" id="IPR051454">
    <property type="entry name" value="RNA/ubiquinone_mod_enzymes"/>
</dbReference>